<keyword evidence="2" id="KW-1185">Reference proteome</keyword>
<evidence type="ECO:0000313" key="2">
    <source>
        <dbReference type="Proteomes" id="UP000321154"/>
    </source>
</evidence>
<reference evidence="1 2" key="1">
    <citation type="submission" date="2019-07" db="EMBL/GenBank/DDBJ databases">
        <title>Whole genome shotgun sequence of Frigoribacterium faeni NBRC 103066.</title>
        <authorList>
            <person name="Hosoyama A."/>
            <person name="Uohara A."/>
            <person name="Ohji S."/>
            <person name="Ichikawa N."/>
        </authorList>
    </citation>
    <scope>NUCLEOTIDE SEQUENCE [LARGE SCALE GENOMIC DNA]</scope>
    <source>
        <strain evidence="1 2">NBRC 103066</strain>
    </source>
</reference>
<proteinExistence type="predicted"/>
<accession>A0ABQ0UK26</accession>
<comment type="caution">
    <text evidence="1">The sequence shown here is derived from an EMBL/GenBank/DDBJ whole genome shotgun (WGS) entry which is preliminary data.</text>
</comment>
<protein>
    <submittedName>
        <fullName evidence="1">Uncharacterized protein</fullName>
    </submittedName>
</protein>
<sequence length="307" mass="32711">MSSQITSTEIVSAYRWTGTANATTSQEVTRGVVARTNYASRPQVEAGSNTGNRVTQTRVTEWSTSGGASVGLTPDGSASRDSFLTVTFDGLAQGTTYTVSADIQVPAAQTSTALDARARRVVVYNAVENAALQSAAALNIAGDTRRLAVTFTVGANAPLIRLYNGSELAADVIRWDSVLITEAQNDQTYFDGSSDARTAASNPIQVVGYESNRESKNVFHDVLGGGQDAALSPAGLRTGTLTYKFLTEADAYECELMHSGTGVLKFRDDHLTTIGMAYVPDGSITRELNVEGRVFWLVSVAFREVIV</sequence>
<dbReference type="Gene3D" id="2.60.120.260">
    <property type="entry name" value="Galactose-binding domain-like"/>
    <property type="match status" value="1"/>
</dbReference>
<dbReference type="RefSeq" id="WP_343861864.1">
    <property type="nucleotide sequence ID" value="NZ_BAAAHR010000002.1"/>
</dbReference>
<organism evidence="1 2">
    <name type="scientific">Frigoribacterium faeni</name>
    <dbReference type="NCBI Taxonomy" id="145483"/>
    <lineage>
        <taxon>Bacteria</taxon>
        <taxon>Bacillati</taxon>
        <taxon>Actinomycetota</taxon>
        <taxon>Actinomycetes</taxon>
        <taxon>Micrococcales</taxon>
        <taxon>Microbacteriaceae</taxon>
        <taxon>Frigoribacterium</taxon>
    </lineage>
</organism>
<dbReference type="Proteomes" id="UP000321154">
    <property type="component" value="Unassembled WGS sequence"/>
</dbReference>
<gene>
    <name evidence="1" type="ORF">FFA01_01610</name>
</gene>
<dbReference type="EMBL" id="BJUV01000001">
    <property type="protein sequence ID" value="GEK81852.1"/>
    <property type="molecule type" value="Genomic_DNA"/>
</dbReference>
<evidence type="ECO:0000313" key="1">
    <source>
        <dbReference type="EMBL" id="GEK81852.1"/>
    </source>
</evidence>
<name>A0ABQ0UK26_9MICO</name>